<evidence type="ECO:0000313" key="1">
    <source>
        <dbReference type="EMBL" id="KAG5595457.1"/>
    </source>
</evidence>
<protein>
    <submittedName>
        <fullName evidence="1">Uncharacterized protein</fullName>
    </submittedName>
</protein>
<dbReference type="OrthoDB" id="1748181at2759"/>
<evidence type="ECO:0000313" key="2">
    <source>
        <dbReference type="Proteomes" id="UP000824120"/>
    </source>
</evidence>
<gene>
    <name evidence="1" type="ORF">H5410_036689</name>
</gene>
<sequence length="128" mass="15695">MKKMKGILSKRRRKVYGDVFKQLIIREDIVRLKKLLFEEDLTPQNRSILQQCQAELKRYLHYEEEYWRQKAGIDWFVEGDRNTRYFHNLVKGRRNRLKIKRIKDKNDIWLDDENQMATEAMTLSFLIC</sequence>
<comment type="caution">
    <text evidence="1">The sequence shown here is derived from an EMBL/GenBank/DDBJ whole genome shotgun (WGS) entry which is preliminary data.</text>
</comment>
<dbReference type="AlphaFoldDB" id="A0A9J5Y4Z7"/>
<accession>A0A9J5Y4Z7</accession>
<keyword evidence="2" id="KW-1185">Reference proteome</keyword>
<proteinExistence type="predicted"/>
<dbReference type="Proteomes" id="UP000824120">
    <property type="component" value="Chromosome 7"/>
</dbReference>
<reference evidence="1 2" key="1">
    <citation type="submission" date="2020-09" db="EMBL/GenBank/DDBJ databases">
        <title>De no assembly of potato wild relative species, Solanum commersonii.</title>
        <authorList>
            <person name="Cho K."/>
        </authorList>
    </citation>
    <scope>NUCLEOTIDE SEQUENCE [LARGE SCALE GENOMIC DNA]</scope>
    <source>
        <strain evidence="1">LZ3.2</strain>
        <tissue evidence="1">Leaf</tissue>
    </source>
</reference>
<name>A0A9J5Y4Z7_SOLCO</name>
<dbReference type="EMBL" id="JACXVP010000007">
    <property type="protein sequence ID" value="KAG5595457.1"/>
    <property type="molecule type" value="Genomic_DNA"/>
</dbReference>
<organism evidence="1 2">
    <name type="scientific">Solanum commersonii</name>
    <name type="common">Commerson's wild potato</name>
    <name type="synonym">Commerson's nightshade</name>
    <dbReference type="NCBI Taxonomy" id="4109"/>
    <lineage>
        <taxon>Eukaryota</taxon>
        <taxon>Viridiplantae</taxon>
        <taxon>Streptophyta</taxon>
        <taxon>Embryophyta</taxon>
        <taxon>Tracheophyta</taxon>
        <taxon>Spermatophyta</taxon>
        <taxon>Magnoliopsida</taxon>
        <taxon>eudicotyledons</taxon>
        <taxon>Gunneridae</taxon>
        <taxon>Pentapetalae</taxon>
        <taxon>asterids</taxon>
        <taxon>lamiids</taxon>
        <taxon>Solanales</taxon>
        <taxon>Solanaceae</taxon>
        <taxon>Solanoideae</taxon>
        <taxon>Solaneae</taxon>
        <taxon>Solanum</taxon>
    </lineage>
</organism>